<dbReference type="STRING" id="33114.A0A2G2WCK5"/>
<reference evidence="2" key="2">
    <citation type="journal article" date="2017" name="J. Anim. Genet.">
        <title>Multiple reference genome sequences of hot pepper reveal the massive evolution of plant disease resistance genes by retroduplication.</title>
        <authorList>
            <person name="Kim S."/>
            <person name="Park J."/>
            <person name="Yeom S.-I."/>
            <person name="Kim Y.-M."/>
            <person name="Seo E."/>
            <person name="Kim K.-T."/>
            <person name="Kim M.-S."/>
            <person name="Lee J.M."/>
            <person name="Cheong K."/>
            <person name="Shin H.-S."/>
            <person name="Kim S.-B."/>
            <person name="Han K."/>
            <person name="Lee J."/>
            <person name="Park M."/>
            <person name="Lee H.-A."/>
            <person name="Lee H.-Y."/>
            <person name="Lee Y."/>
            <person name="Oh S."/>
            <person name="Lee J.H."/>
            <person name="Choi E."/>
            <person name="Choi E."/>
            <person name="Lee S.E."/>
            <person name="Jeon J."/>
            <person name="Kim H."/>
            <person name="Choi G."/>
            <person name="Song H."/>
            <person name="Lee J."/>
            <person name="Lee S.-C."/>
            <person name="Kwon J.-K."/>
            <person name="Lee H.-Y."/>
            <person name="Koo N."/>
            <person name="Hong Y."/>
            <person name="Kim R.W."/>
            <person name="Kang W.-H."/>
            <person name="Huh J.H."/>
            <person name="Kang B.-C."/>
            <person name="Yang T.-J."/>
            <person name="Lee Y.-H."/>
            <person name="Bennetzen J.L."/>
            <person name="Choi D."/>
        </authorList>
    </citation>
    <scope>NUCLEOTIDE SEQUENCE [LARGE SCALE GENOMIC DNA]</scope>
    <source>
        <strain evidence="2">cv. PBC81</strain>
    </source>
</reference>
<gene>
    <name evidence="1" type="ORF">CQW23_16983</name>
</gene>
<dbReference type="Gene3D" id="1.25.10.10">
    <property type="entry name" value="Leucine-rich Repeat Variant"/>
    <property type="match status" value="1"/>
</dbReference>
<evidence type="ECO:0000313" key="2">
    <source>
        <dbReference type="Proteomes" id="UP000224567"/>
    </source>
</evidence>
<dbReference type="InterPro" id="IPR011989">
    <property type="entry name" value="ARM-like"/>
</dbReference>
<sequence>MLLWEKLGISDRQRSFSLGGLLVTLLMIRIGVVGGDYDGALLRTQASCRTDHAGLIDGDPWIKVSYPFQYGAPSCDACEAFDFEKKAISHCGQDQNSYWCPAEASLYCIRAIYDYVSDMEAEGMPQIMSLLSKFPHLP</sequence>
<proteinExistence type="predicted"/>
<dbReference type="EMBL" id="MLFT02000007">
    <property type="protein sequence ID" value="PHT42958.1"/>
    <property type="molecule type" value="Genomic_DNA"/>
</dbReference>
<keyword evidence="2" id="KW-1185">Reference proteome</keyword>
<dbReference type="OrthoDB" id="435593at2759"/>
<evidence type="ECO:0000313" key="1">
    <source>
        <dbReference type="EMBL" id="PHT42958.1"/>
    </source>
</evidence>
<name>A0A2G2WCK5_CAPBA</name>
<dbReference type="AlphaFoldDB" id="A0A2G2WCK5"/>
<dbReference type="Proteomes" id="UP000224567">
    <property type="component" value="Unassembled WGS sequence"/>
</dbReference>
<reference evidence="1 2" key="1">
    <citation type="journal article" date="2017" name="Genome Biol.">
        <title>New reference genome sequences of hot pepper reveal the massive evolution of plant disease-resistance genes by retroduplication.</title>
        <authorList>
            <person name="Kim S."/>
            <person name="Park J."/>
            <person name="Yeom S.I."/>
            <person name="Kim Y.M."/>
            <person name="Seo E."/>
            <person name="Kim K.T."/>
            <person name="Kim M.S."/>
            <person name="Lee J.M."/>
            <person name="Cheong K."/>
            <person name="Shin H.S."/>
            <person name="Kim S.B."/>
            <person name="Han K."/>
            <person name="Lee J."/>
            <person name="Park M."/>
            <person name="Lee H.A."/>
            <person name="Lee H.Y."/>
            <person name="Lee Y."/>
            <person name="Oh S."/>
            <person name="Lee J.H."/>
            <person name="Choi E."/>
            <person name="Choi E."/>
            <person name="Lee S.E."/>
            <person name="Jeon J."/>
            <person name="Kim H."/>
            <person name="Choi G."/>
            <person name="Song H."/>
            <person name="Lee J."/>
            <person name="Lee S.C."/>
            <person name="Kwon J.K."/>
            <person name="Lee H.Y."/>
            <person name="Koo N."/>
            <person name="Hong Y."/>
            <person name="Kim R.W."/>
            <person name="Kang W.H."/>
            <person name="Huh J.H."/>
            <person name="Kang B.C."/>
            <person name="Yang T.J."/>
            <person name="Lee Y.H."/>
            <person name="Bennetzen J.L."/>
            <person name="Choi D."/>
        </authorList>
    </citation>
    <scope>NUCLEOTIDE SEQUENCE [LARGE SCALE GENOMIC DNA]</scope>
    <source>
        <strain evidence="2">cv. PBC81</strain>
    </source>
</reference>
<protein>
    <submittedName>
        <fullName evidence="1">Uncharacterized protein</fullName>
    </submittedName>
</protein>
<organism evidence="1 2">
    <name type="scientific">Capsicum baccatum</name>
    <name type="common">Peruvian pepper</name>
    <dbReference type="NCBI Taxonomy" id="33114"/>
    <lineage>
        <taxon>Eukaryota</taxon>
        <taxon>Viridiplantae</taxon>
        <taxon>Streptophyta</taxon>
        <taxon>Embryophyta</taxon>
        <taxon>Tracheophyta</taxon>
        <taxon>Spermatophyta</taxon>
        <taxon>Magnoliopsida</taxon>
        <taxon>eudicotyledons</taxon>
        <taxon>Gunneridae</taxon>
        <taxon>Pentapetalae</taxon>
        <taxon>asterids</taxon>
        <taxon>lamiids</taxon>
        <taxon>Solanales</taxon>
        <taxon>Solanaceae</taxon>
        <taxon>Solanoideae</taxon>
        <taxon>Capsiceae</taxon>
        <taxon>Capsicum</taxon>
    </lineage>
</organism>
<comment type="caution">
    <text evidence="1">The sequence shown here is derived from an EMBL/GenBank/DDBJ whole genome shotgun (WGS) entry which is preliminary data.</text>
</comment>
<accession>A0A2G2WCK5</accession>